<evidence type="ECO:0000313" key="1">
    <source>
        <dbReference type="EMBL" id="EFN60891.1"/>
    </source>
</evidence>
<feature type="non-terminal residue" evidence="1">
    <location>
        <position position="1"/>
    </location>
</feature>
<name>E2B098_CAMFO</name>
<dbReference type="InParanoid" id="E2B098"/>
<organism evidence="2">
    <name type="scientific">Camponotus floridanus</name>
    <name type="common">Florida carpenter ant</name>
    <dbReference type="NCBI Taxonomy" id="104421"/>
    <lineage>
        <taxon>Eukaryota</taxon>
        <taxon>Metazoa</taxon>
        <taxon>Ecdysozoa</taxon>
        <taxon>Arthropoda</taxon>
        <taxon>Hexapoda</taxon>
        <taxon>Insecta</taxon>
        <taxon>Pterygota</taxon>
        <taxon>Neoptera</taxon>
        <taxon>Endopterygota</taxon>
        <taxon>Hymenoptera</taxon>
        <taxon>Apocrita</taxon>
        <taxon>Aculeata</taxon>
        <taxon>Formicoidea</taxon>
        <taxon>Formicidae</taxon>
        <taxon>Formicinae</taxon>
        <taxon>Camponotus</taxon>
    </lineage>
</organism>
<gene>
    <name evidence="1" type="ORF">EAG_02219</name>
</gene>
<dbReference type="AlphaFoldDB" id="E2B098"/>
<reference evidence="1 2" key="1">
    <citation type="journal article" date="2010" name="Science">
        <title>Genomic comparison of the ants Camponotus floridanus and Harpegnathos saltator.</title>
        <authorList>
            <person name="Bonasio R."/>
            <person name="Zhang G."/>
            <person name="Ye C."/>
            <person name="Mutti N.S."/>
            <person name="Fang X."/>
            <person name="Qin N."/>
            <person name="Donahue G."/>
            <person name="Yang P."/>
            <person name="Li Q."/>
            <person name="Li C."/>
            <person name="Zhang P."/>
            <person name="Huang Z."/>
            <person name="Berger S.L."/>
            <person name="Reinberg D."/>
            <person name="Wang J."/>
            <person name="Liebig J."/>
        </authorList>
    </citation>
    <scope>NUCLEOTIDE SEQUENCE [LARGE SCALE GENOMIC DNA]</scope>
    <source>
        <strain evidence="2">C129</strain>
    </source>
</reference>
<dbReference type="PANTHER" id="PTHR31912">
    <property type="entry name" value="IP13529P"/>
    <property type="match status" value="1"/>
</dbReference>
<accession>E2B098</accession>
<dbReference type="PANTHER" id="PTHR31912:SF34">
    <property type="entry name" value="NOTOCHORD-RELATED PROTEIN"/>
    <property type="match status" value="1"/>
</dbReference>
<protein>
    <submittedName>
        <fullName evidence="1">Uncharacterized protein</fullName>
    </submittedName>
</protein>
<sequence>FFQLPDAFTSTMHYINSLKNLDSVKNFIQSELWCRKRKNFDNDAIVLPLFIYYDDWEVNNPLGSHTAALGGVYCYIPCLPPECISRLENIFLVILFLSRDRKEFGIKRIFAPLIEELNFLEQNGITITVNGNTHKIYFMLGLLFGDNLGLHTMCRFLQSFRANYACRFCKLHRTFCETTCLEDETVLRTRTSYVTDLTLENSSLTGIKEECVFNEVNSFHVTDNAYVDIMHDVLEGIAHYDMIPIINHFIDIGDFNLSDLNHSVQMFHYGPDVQNKPPYIDNDFATKSKLKMTASEMLIFCRLFGVIIGHRIKSYNDPFWKLYLLLKEIIELLQSRSVTEDFASAFKVLVLEHHNQYMKCTNKCLKPKHHYLVHYARVMMQSGPLILLSAMRLEGFHKALKKIAKAVMSRKNIAFSIATRHQLSFCYKLMAQESIIPTVELGLGNIINITKHDHFNHFASILPTNILHDPYSFIANWVNYKGTRYQRRMVLIYGTDESSCPIFAEIQYIILYQNNLFFICFSLLNMGLNCDIGGFEVE</sequence>
<proteinExistence type="predicted"/>
<keyword evidence="2" id="KW-1185">Reference proteome</keyword>
<dbReference type="Proteomes" id="UP000000311">
    <property type="component" value="Unassembled WGS sequence"/>
</dbReference>
<evidence type="ECO:0000313" key="2">
    <source>
        <dbReference type="Proteomes" id="UP000000311"/>
    </source>
</evidence>
<dbReference type="EMBL" id="GL444472">
    <property type="protein sequence ID" value="EFN60891.1"/>
    <property type="molecule type" value="Genomic_DNA"/>
</dbReference>
<dbReference type="OMA" id="DNAYVDI"/>
<feature type="non-terminal residue" evidence="1">
    <location>
        <position position="538"/>
    </location>
</feature>